<dbReference type="PROSITE" id="PS51309">
    <property type="entry name" value="PABC"/>
    <property type="match status" value="1"/>
</dbReference>
<dbReference type="InterPro" id="IPR013989">
    <property type="entry name" value="Dev_and_cell_death_domain"/>
</dbReference>
<dbReference type="Gene3D" id="1.10.1900.10">
    <property type="entry name" value="c-terminal domain of poly(a) binding protein"/>
    <property type="match status" value="1"/>
</dbReference>
<name>A0A9W7G7H5_9STRA</name>
<evidence type="ECO:0008006" key="13">
    <source>
        <dbReference type="Google" id="ProtNLM"/>
    </source>
</evidence>
<dbReference type="OrthoDB" id="301415at2759"/>
<evidence type="ECO:0000256" key="6">
    <source>
        <dbReference type="SAM" id="Coils"/>
    </source>
</evidence>
<feature type="compositionally biased region" description="Acidic residues" evidence="7">
    <location>
        <begin position="1465"/>
        <end position="1478"/>
    </location>
</feature>
<evidence type="ECO:0000259" key="10">
    <source>
        <dbReference type="PROSITE" id="PS51309"/>
    </source>
</evidence>
<evidence type="ECO:0000313" key="11">
    <source>
        <dbReference type="EMBL" id="GMI35065.1"/>
    </source>
</evidence>
<feature type="domain" description="Alpha-type protein kinase" evidence="8">
    <location>
        <begin position="1262"/>
        <end position="1578"/>
    </location>
</feature>
<dbReference type="InterPro" id="IPR011009">
    <property type="entry name" value="Kinase-like_dom_sf"/>
</dbReference>
<comment type="caution">
    <text evidence="11">The sequence shown here is derived from an EMBL/GenBank/DDBJ whole genome shotgun (WGS) entry which is preliminary data.</text>
</comment>
<evidence type="ECO:0000256" key="1">
    <source>
        <dbReference type="ARBA" id="ARBA00022527"/>
    </source>
</evidence>
<feature type="compositionally biased region" description="Basic residues" evidence="7">
    <location>
        <begin position="2117"/>
        <end position="2127"/>
    </location>
</feature>
<dbReference type="PROSITE" id="PS51222">
    <property type="entry name" value="DCD"/>
    <property type="match status" value="2"/>
</dbReference>
<evidence type="ECO:0000313" key="12">
    <source>
        <dbReference type="Proteomes" id="UP001165065"/>
    </source>
</evidence>
<feature type="compositionally biased region" description="Low complexity" evidence="7">
    <location>
        <begin position="296"/>
        <end position="318"/>
    </location>
</feature>
<dbReference type="Pfam" id="PF00658">
    <property type="entry name" value="MLLE"/>
    <property type="match status" value="1"/>
</dbReference>
<dbReference type="SUPFAM" id="SSF63570">
    <property type="entry name" value="PABC (PABP) domain"/>
    <property type="match status" value="1"/>
</dbReference>
<dbReference type="Gene3D" id="3.40.50.410">
    <property type="entry name" value="von Willebrand factor, type A domain"/>
    <property type="match status" value="1"/>
</dbReference>
<evidence type="ECO:0000256" key="7">
    <source>
        <dbReference type="SAM" id="MobiDB-lite"/>
    </source>
</evidence>
<feature type="compositionally biased region" description="Low complexity" evidence="7">
    <location>
        <begin position="228"/>
        <end position="255"/>
    </location>
</feature>
<feature type="coiled-coil region" evidence="6">
    <location>
        <begin position="2213"/>
        <end position="2241"/>
    </location>
</feature>
<evidence type="ECO:0000259" key="9">
    <source>
        <dbReference type="PROSITE" id="PS51222"/>
    </source>
</evidence>
<dbReference type="GO" id="GO:0005524">
    <property type="term" value="F:ATP binding"/>
    <property type="evidence" value="ECO:0007669"/>
    <property type="project" value="UniProtKB-KW"/>
</dbReference>
<feature type="compositionally biased region" description="Basic residues" evidence="7">
    <location>
        <begin position="500"/>
        <end position="509"/>
    </location>
</feature>
<feature type="compositionally biased region" description="Low complexity" evidence="7">
    <location>
        <begin position="435"/>
        <end position="448"/>
    </location>
</feature>
<feature type="domain" description="DCD" evidence="9">
    <location>
        <begin position="568"/>
        <end position="695"/>
    </location>
</feature>
<protein>
    <recommendedName>
        <fullName evidence="13">Alpha-type protein kinase domain-containing protein</fullName>
    </recommendedName>
</protein>
<feature type="region of interest" description="Disordered" evidence="7">
    <location>
        <begin position="880"/>
        <end position="911"/>
    </location>
</feature>
<evidence type="ECO:0000256" key="2">
    <source>
        <dbReference type="ARBA" id="ARBA00022679"/>
    </source>
</evidence>
<feature type="compositionally biased region" description="Basic and acidic residues" evidence="7">
    <location>
        <begin position="336"/>
        <end position="350"/>
    </location>
</feature>
<keyword evidence="3" id="KW-0547">Nucleotide-binding</keyword>
<feature type="compositionally biased region" description="Polar residues" evidence="7">
    <location>
        <begin position="1482"/>
        <end position="1491"/>
    </location>
</feature>
<dbReference type="InterPro" id="IPR036053">
    <property type="entry name" value="PABP-dom"/>
</dbReference>
<reference evidence="12" key="1">
    <citation type="journal article" date="2023" name="Commun. Biol.">
        <title>Genome analysis of Parmales, the sister group of diatoms, reveals the evolutionary specialization of diatoms from phago-mixotrophs to photoautotrophs.</title>
        <authorList>
            <person name="Ban H."/>
            <person name="Sato S."/>
            <person name="Yoshikawa S."/>
            <person name="Yamada K."/>
            <person name="Nakamura Y."/>
            <person name="Ichinomiya M."/>
            <person name="Sato N."/>
            <person name="Blanc-Mathieu R."/>
            <person name="Endo H."/>
            <person name="Kuwata A."/>
            <person name="Ogata H."/>
        </authorList>
    </citation>
    <scope>NUCLEOTIDE SEQUENCE [LARGE SCALE GENOMIC DNA]</scope>
</reference>
<feature type="region of interest" description="Disordered" evidence="7">
    <location>
        <begin position="2117"/>
        <end position="2139"/>
    </location>
</feature>
<feature type="region of interest" description="Disordered" evidence="7">
    <location>
        <begin position="482"/>
        <end position="512"/>
    </location>
</feature>
<feature type="compositionally biased region" description="Pro residues" evidence="7">
    <location>
        <begin position="891"/>
        <end position="900"/>
    </location>
</feature>
<evidence type="ECO:0000256" key="5">
    <source>
        <dbReference type="ARBA" id="ARBA00022840"/>
    </source>
</evidence>
<dbReference type="EMBL" id="BRYA01000050">
    <property type="protein sequence ID" value="GMI35065.1"/>
    <property type="molecule type" value="Genomic_DNA"/>
</dbReference>
<feature type="compositionally biased region" description="Pro residues" evidence="7">
    <location>
        <begin position="143"/>
        <end position="206"/>
    </location>
</feature>
<dbReference type="GO" id="GO:0004674">
    <property type="term" value="F:protein serine/threonine kinase activity"/>
    <property type="evidence" value="ECO:0007669"/>
    <property type="project" value="UniProtKB-KW"/>
</dbReference>
<proteinExistence type="predicted"/>
<evidence type="ECO:0000259" key="8">
    <source>
        <dbReference type="PROSITE" id="PS51158"/>
    </source>
</evidence>
<dbReference type="Gene3D" id="3.20.200.10">
    <property type="entry name" value="MHCK/EF2 kinase"/>
    <property type="match status" value="1"/>
</dbReference>
<dbReference type="InterPro" id="IPR002004">
    <property type="entry name" value="PABP_HYD_C"/>
</dbReference>
<dbReference type="SMART" id="SM00767">
    <property type="entry name" value="DCD"/>
    <property type="match status" value="1"/>
</dbReference>
<dbReference type="PROSITE" id="PS51158">
    <property type="entry name" value="ALPHA_KINASE"/>
    <property type="match status" value="1"/>
</dbReference>
<feature type="domain" description="DCD" evidence="9">
    <location>
        <begin position="1"/>
        <end position="121"/>
    </location>
</feature>
<feature type="coiled-coil region" evidence="6">
    <location>
        <begin position="737"/>
        <end position="774"/>
    </location>
</feature>
<organism evidence="11 12">
    <name type="scientific">Triparma columacea</name>
    <dbReference type="NCBI Taxonomy" id="722753"/>
    <lineage>
        <taxon>Eukaryota</taxon>
        <taxon>Sar</taxon>
        <taxon>Stramenopiles</taxon>
        <taxon>Ochrophyta</taxon>
        <taxon>Bolidophyceae</taxon>
        <taxon>Parmales</taxon>
        <taxon>Triparmaceae</taxon>
        <taxon>Triparma</taxon>
    </lineage>
</organism>
<feature type="region of interest" description="Disordered" evidence="7">
    <location>
        <begin position="128"/>
        <end position="448"/>
    </location>
</feature>
<feature type="compositionally biased region" description="Basic and acidic residues" evidence="7">
    <location>
        <begin position="1994"/>
        <end position="2013"/>
    </location>
</feature>
<keyword evidence="6" id="KW-0175">Coiled coil</keyword>
<keyword evidence="2" id="KW-0808">Transferase</keyword>
<accession>A0A9W7G7H5</accession>
<dbReference type="InterPro" id="IPR004166">
    <property type="entry name" value="a-kinase_dom"/>
</dbReference>
<keyword evidence="4" id="KW-0418">Kinase</keyword>
<dbReference type="SUPFAM" id="SSF56112">
    <property type="entry name" value="Protein kinase-like (PK-like)"/>
    <property type="match status" value="1"/>
</dbReference>
<evidence type="ECO:0000256" key="4">
    <source>
        <dbReference type="ARBA" id="ARBA00022777"/>
    </source>
</evidence>
<dbReference type="SMART" id="SM00811">
    <property type="entry name" value="Alpha_kinase"/>
    <property type="match status" value="1"/>
</dbReference>
<dbReference type="InterPro" id="IPR051852">
    <property type="entry name" value="Alpha-type_PK"/>
</dbReference>
<feature type="region of interest" description="Disordered" evidence="7">
    <location>
        <begin position="1992"/>
        <end position="2013"/>
    </location>
</feature>
<feature type="domain" description="PABC" evidence="10">
    <location>
        <begin position="2139"/>
        <end position="2225"/>
    </location>
</feature>
<feature type="compositionally biased region" description="Basic and acidic residues" evidence="7">
    <location>
        <begin position="211"/>
        <end position="221"/>
    </location>
</feature>
<evidence type="ECO:0000256" key="3">
    <source>
        <dbReference type="ARBA" id="ARBA00022741"/>
    </source>
</evidence>
<dbReference type="PANTHER" id="PTHR45992">
    <property type="entry name" value="EUKARYOTIC ELONGATION FACTOR 2 KINASE-RELATED"/>
    <property type="match status" value="1"/>
</dbReference>
<dbReference type="Proteomes" id="UP001165065">
    <property type="component" value="Unassembled WGS sequence"/>
</dbReference>
<keyword evidence="1" id="KW-0723">Serine/threonine-protein kinase</keyword>
<keyword evidence="5" id="KW-0067">ATP-binding</keyword>
<keyword evidence="12" id="KW-1185">Reference proteome</keyword>
<dbReference type="InterPro" id="IPR036465">
    <property type="entry name" value="vWFA_dom_sf"/>
</dbReference>
<dbReference type="GO" id="GO:0003723">
    <property type="term" value="F:RNA binding"/>
    <property type="evidence" value="ECO:0007669"/>
    <property type="project" value="InterPro"/>
</dbReference>
<gene>
    <name evidence="11" type="ORF">TrCOL_g6158</name>
</gene>
<feature type="region of interest" description="Disordered" evidence="7">
    <location>
        <begin position="1465"/>
        <end position="1497"/>
    </location>
</feature>
<sequence length="2256" mass="256591">MAAPAFVYLCNDMTEPVCLENKVFGGSDAYPDLRPGTILYLMNFQSKTLKGPFCAETSVGLIDRSLFGKKFVKQVRIKKLLDDYDVITMDSTDRKVFAILKGRGGRLSPDKAEKLFNLFFERLGDAVPTRDPELSSLGASSRAPPPQPTPPQPTPPQPTPPQPQPTPPQLTPPPQLIPPPQAPQQPTPQPPTPPQQSTPPKQPTPPQQTDEIQRLMAENKRLKGLLAQPTPMQQMPQYQPPQYTQQHQPSMQHPPHFQPRKYPTQYRPPPQYIQRHPPQQFAPPQHIQHHTPPPQLVQNQYFQQQPPNQQLQKQVPQPRVLSPDAALFHPTPTKPSLKETKPSLKEDMAKPYRPPPESQLDSHGSREPSVTMSSLKEDMAKPYRPPPESQRDSHGSREPSVTMSSLKEDMAKPYRPPPESQRDSHGSREPSVVMSSLSESSTQSSLQSSLLSTSGLHIGDEVPNTKYSNTPTELVSSLVDNQHSLQRKKERKCTNNEVKKIRKSGKKTRAKNDPLTGALRWKYQYEFPNKRVGAVIVDENDRAMKTVLWEGEFRGGILANKSTKADDSLPVGYVFVVDTATERAFNKNLTFGVKKFHEDDYDGIKPGHFGYMYNYERYALSGPYKCTTKIKSNLMKPTGVFKKLPLQLRVEMIGAPPAPELELRNALTYMNQGAALVQGEAQLKKIKRGMIGEGAHQKLHDMLVEFGRVEGSTMRLNAKLDAKETLARRDQASKIRAEGERLEKVRVEKEATRAKEEAAKAKRAEEEAKVSNDLNEARNKWKIDGLPPLNACPLENFVQLVAEYPTSVQTLTLKTVEFYVAVLDGIVKEGKSVRGELRRQCKKRLRAKVPYDHESPVFHADQERMSAKKAEMKAVGINSESVEATSSPTNSVPPPPPPPTEQVMSPTNQIPTNTLTFNQRKQRLKRSVGEEELGYWEELQSTYRKTGDCLVHYLFCIDASKSMDSCDCVWEASDDPFLSKITNNIYRPGSKISRLESARNSILSFVYDKLNDEFDHFETQFCSVIVFEAGTARTIISDAHVASSVTFNMVLEKVNKNRGGSGDYLPAFEMISSLVQHMRGSNVGLYFLSDGAPSDRIEPGEGSVAKRQYELISDYVKGMAEMFGPRLTYSLNLLGDTSIETLNWLRSQRRNLIKLGGDDLEDALKALELLEDEEISVVERIDKELSSYRCTGLMSAVSASSASMSASMTSFSKLTEVKDDAKTAPSTKAEKIIRWEKKDGNVWAHTEEQWEYFEIDDVDLYRYNPNSDTFSLDAESSSLWPKATHVGWKKAVWSQGAERNVHRVMEVRGQFLINEFAREAFERYEESPTRLVAKESRNTGPDMHLETLEYVQDFVRTQSRAGTLASEFVKVLDGDASLADVPRLHFLEAFTFKIGNRTILVEEFIVEKYKKWILNVGRGEKNKGKGGLEKYKERLEAKNLAMPLKASPAINPGTMFSLGHIIEEGDEDEEDSSSDESDETTRAPSAPTTGNDNREPEDVLSTFMHWTYLHTGKDELVCDIQGGFSESSNFFHLTDPAIHHSSRKNRRGRTDHGNKGIRSVMDAHQCNWLCRHLHLPEYVELKGRKIVFLAEDLDQQRKRDTRYRESYLTTEVTVRVKCKELGAKYVEGGVPTEGITDYVVVSKAVPASEQNPCFRYIQLHDFNAFHRKEMEALKVAQSEKDERNFVAGIAEKRQHLIRQISDLLLLTNITDMDDAEKCRFREWLIRVTAEAVPGLLERLLLEHRFKKLRKADEGLEFEKWIESTEEIEEAWKDVLDSYNPKVAPKINHEGRRVEGTRWRKCTDPKDKESWPFFVHELTGDKTDIPPGELPRDEGVLVSKGATIDNWTLYEVRRKKKLEEEVESSGKGQAKFDIEVVEYYRNEKTNARTTEQPRGFRAAMRGRNEQNVKRTLAKTENSKGPEKGLTLIVEFTEKCVFARGAVTKRDLFVTLLQRVKDTLERNNSAENAAVHKANKQAKEKLEKEKRIIAAKKKKERNERLKEEKESKKQQELTEKREKIQNLLREQKEEEVTNKLEKWKGKHYEGKLKADNKQRCFCSVEKYLDDTAKLYKNCCYGKEKPGLVETIKEKVVDLFSQKRLKGENKMERQAREFRERAERIRKKKGKKTAARGVAQSGREPKKGITLQDLDEAIPSDRRNLIAKSLFPLVLASPTLTESNHKKKNATLITNMLMDKMDNKSIINVLSFPDYLNSSIVEIVQAAEREEQEEREEREERAQRARDLEWFGDDTIGSLNDID</sequence>
<dbReference type="Pfam" id="PF02816">
    <property type="entry name" value="Alpha_kinase"/>
    <property type="match status" value="2"/>
</dbReference>